<sequence>MLRMAVHRILHRTRARPLHRTPPPQTVGLAWHSGYQRIFILKMVRAQDSFFTPSRATALTLALCVLVSSTPALINHLLLALNVPIALGRDTEIKWLWGFAAIDFIVLLASVGAWTVVARRTADLDHMVSDTTDAALVSGWLNRKLSFHLQAPPPVFSAIAAVAFIYLVQEPISPFIHVSLASYLSVFWTAFIGGNSLYWLYVAPGMVSVIARCQHLHLWWQNPAMTPALRALSDGLAFSASAVLTGGICATFLGFFGPQTVQVPLIQVLLIGFFVVVMLSAVQVVLAPTIHIYAMIRRRKFDVLRKISDEVGDLERVLKRERTYDVEFSSLFLAVAETPNLPFSTSTVVQYSAGFAATIAGFVISQLVK</sequence>
<keyword evidence="1" id="KW-1133">Transmembrane helix</keyword>
<evidence type="ECO:0000313" key="3">
    <source>
        <dbReference type="Proteomes" id="UP001239267"/>
    </source>
</evidence>
<dbReference type="Proteomes" id="UP001239267">
    <property type="component" value="Unassembled WGS sequence"/>
</dbReference>
<dbReference type="RefSeq" id="WP_307357514.1">
    <property type="nucleotide sequence ID" value="NZ_JAUSTB010000002.1"/>
</dbReference>
<evidence type="ECO:0000256" key="1">
    <source>
        <dbReference type="SAM" id="Phobius"/>
    </source>
</evidence>
<keyword evidence="3" id="KW-1185">Reference proteome</keyword>
<evidence type="ECO:0000313" key="2">
    <source>
        <dbReference type="EMBL" id="MDQ0144975.1"/>
    </source>
</evidence>
<accession>A0AAJ1WET4</accession>
<feature type="transmembrane region" description="Helical" evidence="1">
    <location>
        <begin position="232"/>
        <end position="256"/>
    </location>
</feature>
<feature type="transmembrane region" description="Helical" evidence="1">
    <location>
        <begin position="58"/>
        <end position="83"/>
    </location>
</feature>
<keyword evidence="1" id="KW-0812">Transmembrane</keyword>
<comment type="caution">
    <text evidence="2">The sequence shown here is derived from an EMBL/GenBank/DDBJ whole genome shotgun (WGS) entry which is preliminary data.</text>
</comment>
<protein>
    <submittedName>
        <fullName evidence="2">Uncharacterized protein</fullName>
    </submittedName>
</protein>
<name>A0AAJ1WET4_9MICC</name>
<proteinExistence type="predicted"/>
<feature type="transmembrane region" description="Helical" evidence="1">
    <location>
        <begin position="175"/>
        <end position="192"/>
    </location>
</feature>
<reference evidence="2 3" key="1">
    <citation type="submission" date="2023-07" db="EMBL/GenBank/DDBJ databases">
        <title>Sorghum-associated microbial communities from plants grown in Nebraska, USA.</title>
        <authorList>
            <person name="Schachtman D."/>
        </authorList>
    </citation>
    <scope>NUCLEOTIDE SEQUENCE [LARGE SCALE GENOMIC DNA]</scope>
    <source>
        <strain evidence="2 3">DS1001</strain>
    </source>
</reference>
<feature type="transmembrane region" description="Helical" evidence="1">
    <location>
        <begin position="95"/>
        <end position="117"/>
    </location>
</feature>
<gene>
    <name evidence="2" type="ORF">J2T23_000858</name>
</gene>
<feature type="transmembrane region" description="Helical" evidence="1">
    <location>
        <begin position="151"/>
        <end position="168"/>
    </location>
</feature>
<dbReference type="AlphaFoldDB" id="A0AAJ1WET4"/>
<keyword evidence="1" id="KW-0472">Membrane</keyword>
<dbReference type="EMBL" id="JAUSTB010000002">
    <property type="protein sequence ID" value="MDQ0144975.1"/>
    <property type="molecule type" value="Genomic_DNA"/>
</dbReference>
<feature type="transmembrane region" description="Helical" evidence="1">
    <location>
        <begin position="268"/>
        <end position="296"/>
    </location>
</feature>
<organism evidence="2 3">
    <name type="scientific">Pseudarthrobacter niigatensis</name>
    <dbReference type="NCBI Taxonomy" id="369935"/>
    <lineage>
        <taxon>Bacteria</taxon>
        <taxon>Bacillati</taxon>
        <taxon>Actinomycetota</taxon>
        <taxon>Actinomycetes</taxon>
        <taxon>Micrococcales</taxon>
        <taxon>Micrococcaceae</taxon>
        <taxon>Pseudarthrobacter</taxon>
    </lineage>
</organism>